<name>A0A8R2AA67_ACYPI</name>
<dbReference type="OrthoDB" id="1658288at2759"/>
<dbReference type="InterPro" id="IPR011990">
    <property type="entry name" value="TPR-like_helical_dom_sf"/>
</dbReference>
<dbReference type="KEGG" id="api:100570688"/>
<proteinExistence type="predicted"/>
<dbReference type="Pfam" id="PF13431">
    <property type="entry name" value="TPR_17"/>
    <property type="match status" value="1"/>
</dbReference>
<reference evidence="2" key="1">
    <citation type="submission" date="2010-06" db="EMBL/GenBank/DDBJ databases">
        <authorList>
            <person name="Jiang H."/>
            <person name="Abraham K."/>
            <person name="Ali S."/>
            <person name="Alsbrooks S.L."/>
            <person name="Anim B.N."/>
            <person name="Anosike U.S."/>
            <person name="Attaway T."/>
            <person name="Bandaranaike D.P."/>
            <person name="Battles P.K."/>
            <person name="Bell S.N."/>
            <person name="Bell A.V."/>
            <person name="Beltran B."/>
            <person name="Bickham C."/>
            <person name="Bustamante Y."/>
            <person name="Caleb T."/>
            <person name="Canada A."/>
            <person name="Cardenas V."/>
            <person name="Carter K."/>
            <person name="Chacko J."/>
            <person name="Chandrabose M.N."/>
            <person name="Chavez D."/>
            <person name="Chavez A."/>
            <person name="Chen L."/>
            <person name="Chu H.-S."/>
            <person name="Claassen K.J."/>
            <person name="Cockrell R."/>
            <person name="Collins M."/>
            <person name="Cooper J.A."/>
            <person name="Cree A."/>
            <person name="Curry S.M."/>
            <person name="Da Y."/>
            <person name="Dao M.D."/>
            <person name="Das B."/>
            <person name="Davila M.-L."/>
            <person name="Davy-Carroll L."/>
            <person name="Denson S."/>
            <person name="Dinh H."/>
            <person name="Ebong V.E."/>
            <person name="Edwards J.R."/>
            <person name="Egan A."/>
            <person name="El-Daye J."/>
            <person name="Escobedo L."/>
            <person name="Fernandez S."/>
            <person name="Fernando P.R."/>
            <person name="Flagg N."/>
            <person name="Forbes L.D."/>
            <person name="Fowler R.G."/>
            <person name="Fu Q."/>
            <person name="Gabisi R.A."/>
            <person name="Ganer J."/>
            <person name="Garbino Pronczuk A."/>
            <person name="Garcia R.M."/>
            <person name="Garner T."/>
            <person name="Garrett T.E."/>
            <person name="Gonzalez D.A."/>
            <person name="Hamid H."/>
            <person name="Hawkins E.S."/>
            <person name="Hirani K."/>
            <person name="Hogues M.E."/>
            <person name="Hollins B."/>
            <person name="Hsiao C.-H."/>
            <person name="Jabil R."/>
            <person name="James M.L."/>
            <person name="Jhangiani S.N."/>
            <person name="Johnson B."/>
            <person name="Johnson Q."/>
            <person name="Joshi V."/>
            <person name="Kalu J.B."/>
            <person name="Kam C."/>
            <person name="Kashfia A."/>
            <person name="Keebler J."/>
            <person name="Kisamo H."/>
            <person name="Kovar C.L."/>
            <person name="Lago L.A."/>
            <person name="Lai C.-Y."/>
            <person name="Laidlaw J."/>
            <person name="Lara F."/>
            <person name="Le T.-K."/>
            <person name="Lee S.L."/>
            <person name="Legall F.H."/>
            <person name="Lemon S.J."/>
            <person name="Lewis L.R."/>
            <person name="Li B."/>
            <person name="Liu Y."/>
            <person name="Liu Y.-S."/>
            <person name="Lopez J."/>
            <person name="Lozado R.J."/>
            <person name="Lu J."/>
            <person name="Madu R.C."/>
            <person name="Maheshwari M."/>
            <person name="Maheshwari R."/>
            <person name="Malloy K."/>
            <person name="Martinez E."/>
            <person name="Mathew T."/>
            <person name="Mercado I.C."/>
            <person name="Mercado C."/>
            <person name="Meyer B."/>
            <person name="Montgomery K."/>
            <person name="Morgan M.B."/>
            <person name="Munidasa M."/>
            <person name="Nazareth L.V."/>
            <person name="Nelson J."/>
            <person name="Ng B.M."/>
            <person name="Nguyen N.B."/>
            <person name="Nguyen P.Q."/>
            <person name="Nguyen T."/>
            <person name="Obregon M."/>
            <person name="Okwuonu G.O."/>
            <person name="Onwere C.G."/>
            <person name="Orozco G."/>
            <person name="Parra A."/>
            <person name="Patel S."/>
            <person name="Patil S."/>
            <person name="Perez A."/>
            <person name="Perez Y."/>
            <person name="Pham C."/>
            <person name="Primus E.L."/>
            <person name="Pu L.-L."/>
            <person name="Puazo M."/>
            <person name="Qin X."/>
            <person name="Quiroz J.B."/>
            <person name="Reese J."/>
            <person name="Richards S."/>
            <person name="Rives C.M."/>
            <person name="Robberts R."/>
            <person name="Ruiz S.J."/>
            <person name="Ruiz M.J."/>
            <person name="Santibanez J."/>
            <person name="Schneider B.W."/>
            <person name="Sisson I."/>
            <person name="Smith M."/>
            <person name="Sodergren E."/>
            <person name="Song X.-Z."/>
            <person name="Song B.B."/>
            <person name="Summersgill H."/>
            <person name="Thelus R."/>
            <person name="Thornton R.D."/>
            <person name="Trejos Z.Y."/>
            <person name="Usmani K."/>
            <person name="Vattathil S."/>
            <person name="Villasana D."/>
            <person name="Walker D.L."/>
            <person name="Wang S."/>
            <person name="Wang K."/>
            <person name="White C.S."/>
            <person name="Williams A.C."/>
            <person name="Williamson J."/>
            <person name="Wilson K."/>
            <person name="Woghiren I.O."/>
            <person name="Woodworth J.R."/>
            <person name="Worley K.C."/>
            <person name="Wright R.A."/>
            <person name="Wu W."/>
            <person name="Young L."/>
            <person name="Zhang L."/>
            <person name="Zhang J."/>
            <person name="Zhu Y."/>
            <person name="Muzny D.M."/>
            <person name="Weinstock G."/>
            <person name="Gibbs R.A."/>
        </authorList>
    </citation>
    <scope>NUCLEOTIDE SEQUENCE [LARGE SCALE GENOMIC DNA]</scope>
    <source>
        <strain evidence="2">LSR1</strain>
    </source>
</reference>
<organism evidence="1 2">
    <name type="scientific">Acyrthosiphon pisum</name>
    <name type="common">Pea aphid</name>
    <dbReference type="NCBI Taxonomy" id="7029"/>
    <lineage>
        <taxon>Eukaryota</taxon>
        <taxon>Metazoa</taxon>
        <taxon>Ecdysozoa</taxon>
        <taxon>Arthropoda</taxon>
        <taxon>Hexapoda</taxon>
        <taxon>Insecta</taxon>
        <taxon>Pterygota</taxon>
        <taxon>Neoptera</taxon>
        <taxon>Paraneoptera</taxon>
        <taxon>Hemiptera</taxon>
        <taxon>Sternorrhyncha</taxon>
        <taxon>Aphidomorpha</taxon>
        <taxon>Aphidoidea</taxon>
        <taxon>Aphididae</taxon>
        <taxon>Macrosiphini</taxon>
        <taxon>Acyrthosiphon</taxon>
    </lineage>
</organism>
<evidence type="ECO:0000313" key="1">
    <source>
        <dbReference type="EnsemblMetazoa" id="XP_003243472.1"/>
    </source>
</evidence>
<dbReference type="RefSeq" id="XP_003243472.1">
    <property type="nucleotide sequence ID" value="XM_003243424.4"/>
</dbReference>
<dbReference type="Proteomes" id="UP000007819">
    <property type="component" value="Chromosome X"/>
</dbReference>
<accession>A0A8R2AA67</accession>
<dbReference type="EnsemblMetazoa" id="XM_003243424.4">
    <property type="protein sequence ID" value="XP_003243472.1"/>
    <property type="gene ID" value="LOC100570688"/>
</dbReference>
<dbReference type="SUPFAM" id="SSF48452">
    <property type="entry name" value="TPR-like"/>
    <property type="match status" value="1"/>
</dbReference>
<reference evidence="1" key="2">
    <citation type="submission" date="2022-06" db="UniProtKB">
        <authorList>
            <consortium name="EnsemblMetazoa"/>
        </authorList>
    </citation>
    <scope>IDENTIFICATION</scope>
</reference>
<keyword evidence="2" id="KW-1185">Reference proteome</keyword>
<dbReference type="AlphaFoldDB" id="A0A8R2AA67"/>
<dbReference type="Gene3D" id="1.25.40.10">
    <property type="entry name" value="Tetratricopeptide repeat domain"/>
    <property type="match status" value="1"/>
</dbReference>
<dbReference type="GeneID" id="100570688"/>
<evidence type="ECO:0000313" key="2">
    <source>
        <dbReference type="Proteomes" id="UP000007819"/>
    </source>
</evidence>
<sequence>MNSSSSDVFCPKYSDRNTDISYCRDLSKIDSLNYRHTIAIRPNFPDAYNNMGAIFKECGCLEQAKAYYKAAINFSCPNDHINAWLNLNDILKKQMNLNNAMTDNEEQ</sequence>
<protein>
    <submittedName>
        <fullName evidence="1">Uncharacterized protein</fullName>
    </submittedName>
</protein>